<dbReference type="SUPFAM" id="SSF52540">
    <property type="entry name" value="P-loop containing nucleoside triphosphate hydrolases"/>
    <property type="match status" value="1"/>
</dbReference>
<dbReference type="PANTHER" id="PTHR42957:SF1">
    <property type="entry name" value="HELICASE MJ1565-RELATED"/>
    <property type="match status" value="1"/>
</dbReference>
<dbReference type="Proteomes" id="UP000653343">
    <property type="component" value="Unassembled WGS sequence"/>
</dbReference>
<dbReference type="PANTHER" id="PTHR42957">
    <property type="entry name" value="HELICASE MJ1565-RELATED"/>
    <property type="match status" value="1"/>
</dbReference>
<keyword evidence="3" id="KW-1185">Reference proteome</keyword>
<dbReference type="CDD" id="cd01127">
    <property type="entry name" value="TrwB_TraG_TraD_VirD4"/>
    <property type="match status" value="1"/>
</dbReference>
<dbReference type="Pfam" id="PF01935">
    <property type="entry name" value="DUF87"/>
    <property type="match status" value="1"/>
</dbReference>
<accession>A0ABQ2XQY7</accession>
<evidence type="ECO:0000313" key="3">
    <source>
        <dbReference type="Proteomes" id="UP000653343"/>
    </source>
</evidence>
<proteinExistence type="predicted"/>
<comment type="caution">
    <text evidence="2">The sequence shown here is derived from an EMBL/GenBank/DDBJ whole genome shotgun (WGS) entry which is preliminary data.</text>
</comment>
<dbReference type="InterPro" id="IPR002789">
    <property type="entry name" value="HerA_central"/>
</dbReference>
<dbReference type="EMBL" id="BMYU01000001">
    <property type="protein sequence ID" value="GGX29870.1"/>
    <property type="molecule type" value="Genomic_DNA"/>
</dbReference>
<dbReference type="RefSeq" id="WP_189355292.1">
    <property type="nucleotide sequence ID" value="NZ_BMYU01000001.1"/>
</dbReference>
<protein>
    <submittedName>
        <fullName evidence="2">Sea9</fullName>
    </submittedName>
</protein>
<dbReference type="Gene3D" id="3.40.50.300">
    <property type="entry name" value="P-loop containing nucleotide triphosphate hydrolases"/>
    <property type="match status" value="2"/>
</dbReference>
<organism evidence="2 3">
    <name type="scientific">Undibacterium squillarum</name>
    <dbReference type="NCBI Taxonomy" id="1131567"/>
    <lineage>
        <taxon>Bacteria</taxon>
        <taxon>Pseudomonadati</taxon>
        <taxon>Pseudomonadota</taxon>
        <taxon>Betaproteobacteria</taxon>
        <taxon>Burkholderiales</taxon>
        <taxon>Oxalobacteraceae</taxon>
        <taxon>Undibacterium</taxon>
    </lineage>
</organism>
<gene>
    <name evidence="2" type="ORF">GCM10010946_03550</name>
</gene>
<feature type="domain" description="Helicase HerA central" evidence="1">
    <location>
        <begin position="125"/>
        <end position="289"/>
    </location>
</feature>
<reference evidence="3" key="1">
    <citation type="journal article" date="2019" name="Int. J. Syst. Evol. Microbiol.">
        <title>The Global Catalogue of Microorganisms (GCM) 10K type strain sequencing project: providing services to taxonomists for standard genome sequencing and annotation.</title>
        <authorList>
            <consortium name="The Broad Institute Genomics Platform"/>
            <consortium name="The Broad Institute Genome Sequencing Center for Infectious Disease"/>
            <person name="Wu L."/>
            <person name="Ma J."/>
        </authorList>
    </citation>
    <scope>NUCLEOTIDE SEQUENCE [LARGE SCALE GENOMIC DNA]</scope>
    <source>
        <strain evidence="3">KCTC 23917</strain>
    </source>
</reference>
<evidence type="ECO:0000313" key="2">
    <source>
        <dbReference type="EMBL" id="GGX29870.1"/>
    </source>
</evidence>
<evidence type="ECO:0000259" key="1">
    <source>
        <dbReference type="Pfam" id="PF01935"/>
    </source>
</evidence>
<name>A0ABQ2XQY7_9BURK</name>
<dbReference type="InterPro" id="IPR008571">
    <property type="entry name" value="HerA-like"/>
</dbReference>
<sequence length="601" mass="67497">MNKIGYVTSSAPDKISIEIEGLEYFEGNKSQLQVGKFLKIEDGNHNFAVASIKNITSTQIVKDEGSTAVWRFVLDANPLGALIKKGTEFTFVRGSQVLPVPTESVYVFGQSDLAVIFSNTADFNFKIGMLSGNENVPFYVDGDKFFGKHIGVVGSTGSGKSCTVASLLQGAVGISNFKNEYSETQKNSHILIFDIHSEYASAFTISDSEKFNLNVLDVDKLRIPYWLMNSEELEALFIESGEQNKHNQISQFKRAVIANKERHNPKIEKITYDTPVYFSIKEVFNYIENKNNLTVYEKDSKNYFASIPIKDIEYSENKLWDPIQFEASTGNSSHKILGSKVSKEGGFNGEFDRFVSRLETRINDKRLGFLLNPTDASGAELKTDDFEKVLQQFLGYLNKSNVTIVDLSGIPFEVLSITVSLISRLIFDFAFHYSKIRHSQNLKNDIPFLIVCEEAHNYIPQTGGADYKAAKKSIERIAKEGRKYGLSLMVVSQRPSEVSDTIFSQCNNFLSLRLTNKADQNYIKALLPDSSSELVELLPTLRQGEAFIVGDAVLMPSLVQLPPPCPEPKSASIDTYTEWNSNWRVIDFNDVVKRWRKEADA</sequence>
<dbReference type="InterPro" id="IPR027417">
    <property type="entry name" value="P-loop_NTPase"/>
</dbReference>